<evidence type="ECO:0000256" key="1">
    <source>
        <dbReference type="ARBA" id="ARBA00022692"/>
    </source>
</evidence>
<evidence type="ECO:0000313" key="6">
    <source>
        <dbReference type="EMBL" id="ODN75258.1"/>
    </source>
</evidence>
<reference evidence="6 7" key="1">
    <citation type="submission" date="2016-06" db="EMBL/GenBank/DDBJ databases">
        <title>Evolution of pathogenesis and genome organization in the Tremellales.</title>
        <authorList>
            <person name="Cuomo C."/>
            <person name="Litvintseva A."/>
            <person name="Heitman J."/>
            <person name="Chen Y."/>
            <person name="Sun S."/>
            <person name="Springer D."/>
            <person name="Dromer F."/>
            <person name="Young S."/>
            <person name="Zeng Q."/>
            <person name="Chapman S."/>
            <person name="Gujja S."/>
            <person name="Saif S."/>
            <person name="Birren B."/>
        </authorList>
    </citation>
    <scope>NUCLEOTIDE SEQUENCE [LARGE SCALE GENOMIC DNA]</scope>
    <source>
        <strain evidence="6 7">CBS 6039</strain>
    </source>
</reference>
<evidence type="ECO:0000313" key="7">
    <source>
        <dbReference type="Proteomes" id="UP000094065"/>
    </source>
</evidence>
<evidence type="ECO:0000256" key="3">
    <source>
        <dbReference type="ARBA" id="ARBA00023136"/>
    </source>
</evidence>
<dbReference type="STRING" id="1295533.A0A1E3HFY0"/>
<dbReference type="AlphaFoldDB" id="A0A1E3HFY0"/>
<accession>A0A1E3HFY0</accession>
<keyword evidence="3 5" id="KW-0472">Membrane</keyword>
<keyword evidence="7" id="KW-1185">Reference proteome</keyword>
<organism evidence="6 7">
    <name type="scientific">Cryptococcus amylolentus CBS 6039</name>
    <dbReference type="NCBI Taxonomy" id="1295533"/>
    <lineage>
        <taxon>Eukaryota</taxon>
        <taxon>Fungi</taxon>
        <taxon>Dikarya</taxon>
        <taxon>Basidiomycota</taxon>
        <taxon>Agaricomycotina</taxon>
        <taxon>Tremellomycetes</taxon>
        <taxon>Tremellales</taxon>
        <taxon>Cryptococcaceae</taxon>
        <taxon>Cryptococcus</taxon>
    </lineage>
</organism>
<evidence type="ECO:0000256" key="5">
    <source>
        <dbReference type="SAM" id="Phobius"/>
    </source>
</evidence>
<protein>
    <submittedName>
        <fullName evidence="6">Uncharacterized protein</fullName>
    </submittedName>
</protein>
<dbReference type="GO" id="GO:0006890">
    <property type="term" value="P:retrograde vesicle-mediated transport, Golgi to endoplasmic reticulum"/>
    <property type="evidence" value="ECO:0007669"/>
    <property type="project" value="TreeGrafter"/>
</dbReference>
<feature type="region of interest" description="Disordered" evidence="4">
    <location>
        <begin position="176"/>
        <end position="207"/>
    </location>
</feature>
<sequence>MQQARAGGGGMHGGRRWQLCDGPCIELWQSRGKVDAASTIRFLVDDSISALHPALWRNLNSLTQRKKPPHEEQRSSLEVTLASTSSRRQPEAMKPRASTAMTARRPLVVRYQADLVLVKPVSQPTPPQAEPVQPSWAPPPAEPKAPRPTASASPQPQMSSEQEAMARQMEAMMSMFGAPGNGAAGGEMPDMSKLLSQMMGDPSLAGGPAGQNLLGDMDDPAGLGAFGGAGGVPPNIFGGADGSSPFPFPGMQQQSQGKSKVARYFPLVHLVATLFLALFAVLWWEPALRSASAYQEEATTWSERWSGFSGRRVKGLGEVEVLVSDSLYTRDRRQLNAQPLFLAFVTVELILQSSRLMIFRSPPAPHALLQNFLPVLPQGIARPLLTGSRYLNLLNQTYKDGCLLVFAVGMTIVGAEWLRGSLIV</sequence>
<comment type="caution">
    <text evidence="6">The sequence shown here is derived from an EMBL/GenBank/DDBJ whole genome shotgun (WGS) entry which is preliminary data.</text>
</comment>
<keyword evidence="1 5" id="KW-0812">Transmembrane</keyword>
<dbReference type="OrthoDB" id="5393181at2759"/>
<evidence type="ECO:0000256" key="4">
    <source>
        <dbReference type="SAM" id="MobiDB-lite"/>
    </source>
</evidence>
<name>A0A1E3HFY0_9TREE</name>
<gene>
    <name evidence="6" type="ORF">L202_06448</name>
</gene>
<feature type="region of interest" description="Disordered" evidence="4">
    <location>
        <begin position="65"/>
        <end position="103"/>
    </location>
</feature>
<dbReference type="PANTHER" id="PTHR28263:SF1">
    <property type="entry name" value="GOLGI TO ER TRAFFIC PROTEIN 2"/>
    <property type="match status" value="1"/>
</dbReference>
<keyword evidence="2 5" id="KW-1133">Transmembrane helix</keyword>
<dbReference type="InterPro" id="IPR028143">
    <property type="entry name" value="Get2/sif1"/>
</dbReference>
<dbReference type="Proteomes" id="UP000094065">
    <property type="component" value="Unassembled WGS sequence"/>
</dbReference>
<evidence type="ECO:0000256" key="2">
    <source>
        <dbReference type="ARBA" id="ARBA00022989"/>
    </source>
</evidence>
<feature type="transmembrane region" description="Helical" evidence="5">
    <location>
        <begin position="264"/>
        <end position="284"/>
    </location>
</feature>
<dbReference type="RefSeq" id="XP_018990908.1">
    <property type="nucleotide sequence ID" value="XM_019140933.1"/>
</dbReference>
<dbReference type="GeneID" id="30157757"/>
<dbReference type="EMBL" id="AWGJ01000010">
    <property type="protein sequence ID" value="ODN75258.1"/>
    <property type="molecule type" value="Genomic_DNA"/>
</dbReference>
<proteinExistence type="predicted"/>
<feature type="region of interest" description="Disordered" evidence="4">
    <location>
        <begin position="121"/>
        <end position="164"/>
    </location>
</feature>
<dbReference type="PANTHER" id="PTHR28263">
    <property type="entry name" value="GOLGI TO ER TRAFFIC PROTEIN 2"/>
    <property type="match status" value="1"/>
</dbReference>
<feature type="compositionally biased region" description="Polar residues" evidence="4">
    <location>
        <begin position="76"/>
        <end position="87"/>
    </location>
</feature>